<dbReference type="Proteomes" id="UP000603640">
    <property type="component" value="Unassembled WGS sequence"/>
</dbReference>
<dbReference type="PANTHER" id="PTHR33495">
    <property type="entry name" value="ANTI-SIGMA FACTOR ANTAGONIST TM_1081-RELATED-RELATED"/>
    <property type="match status" value="1"/>
</dbReference>
<evidence type="ECO:0000313" key="5">
    <source>
        <dbReference type="Proteomes" id="UP000603640"/>
    </source>
</evidence>
<dbReference type="NCBIfam" id="TIGR00377">
    <property type="entry name" value="ant_ant_sig"/>
    <property type="match status" value="1"/>
</dbReference>
<comment type="caution">
    <text evidence="4">The sequence shown here is derived from an EMBL/GenBank/DDBJ whole genome shotgun (WGS) entry which is preliminary data.</text>
</comment>
<sequence length="125" mass="13312">MERFTAEVNQVENVVMVRLSGELDANTAVSADDALQEAIATAPSKALLIDCTDLHYISSAGLGVILSSLHACKQNNIQVMFCGLQPKIINVFSILGLQKIIDTAPTEADALKLLNNDSGTSIDKP</sequence>
<dbReference type="Pfam" id="PF01740">
    <property type="entry name" value="STAS"/>
    <property type="match status" value="1"/>
</dbReference>
<dbReference type="RefSeq" id="WP_187066277.1">
    <property type="nucleotide sequence ID" value="NZ_JACRVF010000001.1"/>
</dbReference>
<organism evidence="4 5">
    <name type="scientific">Pontibacter cellulosilyticus</name>
    <dbReference type="NCBI Taxonomy" id="1720253"/>
    <lineage>
        <taxon>Bacteria</taxon>
        <taxon>Pseudomonadati</taxon>
        <taxon>Bacteroidota</taxon>
        <taxon>Cytophagia</taxon>
        <taxon>Cytophagales</taxon>
        <taxon>Hymenobacteraceae</taxon>
        <taxon>Pontibacter</taxon>
    </lineage>
</organism>
<comment type="similarity">
    <text evidence="1 2">Belongs to the anti-sigma-factor antagonist family.</text>
</comment>
<dbReference type="InterPro" id="IPR003658">
    <property type="entry name" value="Anti-sigma_ant"/>
</dbReference>
<protein>
    <recommendedName>
        <fullName evidence="2">Anti-sigma factor antagonist</fullName>
    </recommendedName>
</protein>
<dbReference type="InterPro" id="IPR002645">
    <property type="entry name" value="STAS_dom"/>
</dbReference>
<proteinExistence type="inferred from homology"/>
<keyword evidence="5" id="KW-1185">Reference proteome</keyword>
<dbReference type="CDD" id="cd07043">
    <property type="entry name" value="STAS_anti-anti-sigma_factors"/>
    <property type="match status" value="1"/>
</dbReference>
<dbReference type="AlphaFoldDB" id="A0A923N543"/>
<dbReference type="EMBL" id="JACRVF010000001">
    <property type="protein sequence ID" value="MBC5992329.1"/>
    <property type="molecule type" value="Genomic_DNA"/>
</dbReference>
<evidence type="ECO:0000259" key="3">
    <source>
        <dbReference type="PROSITE" id="PS50801"/>
    </source>
</evidence>
<dbReference type="PANTHER" id="PTHR33495:SF2">
    <property type="entry name" value="ANTI-SIGMA FACTOR ANTAGONIST TM_1081-RELATED"/>
    <property type="match status" value="1"/>
</dbReference>
<reference evidence="4" key="1">
    <citation type="submission" date="2020-08" db="EMBL/GenBank/DDBJ databases">
        <title>Pontibacter sp. SD6 16S ribosomal RNA gene Genome sequencing and assembly.</title>
        <authorList>
            <person name="Kang M."/>
        </authorList>
    </citation>
    <scope>NUCLEOTIDE SEQUENCE</scope>
    <source>
        <strain evidence="4">SD6</strain>
    </source>
</reference>
<dbReference type="GO" id="GO:0043856">
    <property type="term" value="F:anti-sigma factor antagonist activity"/>
    <property type="evidence" value="ECO:0007669"/>
    <property type="project" value="InterPro"/>
</dbReference>
<accession>A0A923N543</accession>
<evidence type="ECO:0000256" key="2">
    <source>
        <dbReference type="RuleBase" id="RU003749"/>
    </source>
</evidence>
<dbReference type="SUPFAM" id="SSF52091">
    <property type="entry name" value="SpoIIaa-like"/>
    <property type="match status" value="1"/>
</dbReference>
<dbReference type="Gene3D" id="3.30.750.24">
    <property type="entry name" value="STAS domain"/>
    <property type="match status" value="1"/>
</dbReference>
<dbReference type="PROSITE" id="PS50801">
    <property type="entry name" value="STAS"/>
    <property type="match status" value="1"/>
</dbReference>
<gene>
    <name evidence="4" type="ORF">H8S84_05705</name>
</gene>
<evidence type="ECO:0000313" key="4">
    <source>
        <dbReference type="EMBL" id="MBC5992329.1"/>
    </source>
</evidence>
<dbReference type="InterPro" id="IPR036513">
    <property type="entry name" value="STAS_dom_sf"/>
</dbReference>
<feature type="domain" description="STAS" evidence="3">
    <location>
        <begin position="4"/>
        <end position="114"/>
    </location>
</feature>
<evidence type="ECO:0000256" key="1">
    <source>
        <dbReference type="ARBA" id="ARBA00009013"/>
    </source>
</evidence>
<name>A0A923N543_9BACT</name>